<evidence type="ECO:0000256" key="5">
    <source>
        <dbReference type="SAM" id="Phobius"/>
    </source>
</evidence>
<sequence length="322" mass="35051">MNVAEFFVNVFIFPGGLFAIMLGLLLTGLDRKIYARLQRRVGPPIYQPWLDVVKLSQKETIIPKTANYTAFRLAPLLGFAGMLAAIAIIPVTGIYSGLYQSGDLLVVLYLLSAPALALAMGAAASGSPYSSIGLSREISIMLAYEIPMLIVFLTVGMRVGMEIGGTAIFSLSSIVNFQLSQGSLLLDLPMLPAFLAFLICIPGILGVVPFDIPEAETEITEGPLLEYSGSGLAMFKLTGGLKMLVLSALTVALFFPMGLGSFWLVNLLWFIFKCVVIMFFTTTLIRAMQARMRIEQAYKFYLLFPTALALISLVLTAISFRI</sequence>
<evidence type="ECO:0000256" key="4">
    <source>
        <dbReference type="ARBA" id="ARBA00023136"/>
    </source>
</evidence>
<dbReference type="RefSeq" id="WP_091830291.1">
    <property type="nucleotide sequence ID" value="NZ_FNZK01000005.1"/>
</dbReference>
<keyword evidence="4 5" id="KW-0472">Membrane</keyword>
<proteinExistence type="predicted"/>
<organism evidence="6 7">
    <name type="scientific">Propionispira arboris</name>
    <dbReference type="NCBI Taxonomy" id="84035"/>
    <lineage>
        <taxon>Bacteria</taxon>
        <taxon>Bacillati</taxon>
        <taxon>Bacillota</taxon>
        <taxon>Negativicutes</taxon>
        <taxon>Selenomonadales</taxon>
        <taxon>Selenomonadaceae</taxon>
        <taxon>Propionispira</taxon>
    </lineage>
</organism>
<feature type="transmembrane region" description="Helical" evidence="5">
    <location>
        <begin position="6"/>
        <end position="29"/>
    </location>
</feature>
<evidence type="ECO:0000256" key="3">
    <source>
        <dbReference type="ARBA" id="ARBA00022989"/>
    </source>
</evidence>
<dbReference type="EMBL" id="FNZK01000005">
    <property type="protein sequence ID" value="SEJ28159.1"/>
    <property type="molecule type" value="Genomic_DNA"/>
</dbReference>
<dbReference type="AlphaFoldDB" id="A0A1H6XGE0"/>
<evidence type="ECO:0000313" key="6">
    <source>
        <dbReference type="EMBL" id="SEJ28159.1"/>
    </source>
</evidence>
<protein>
    <submittedName>
        <fullName evidence="6">Membrane bound hydrogenase subunit mbhM</fullName>
    </submittedName>
</protein>
<dbReference type="InterPro" id="IPR018086">
    <property type="entry name" value="NADH_UbQ_OxRdtase_su1_CS"/>
</dbReference>
<dbReference type="Proteomes" id="UP000199662">
    <property type="component" value="Unassembled WGS sequence"/>
</dbReference>
<dbReference type="Pfam" id="PF00146">
    <property type="entry name" value="NADHdh"/>
    <property type="match status" value="1"/>
</dbReference>
<dbReference type="PANTHER" id="PTHR43359">
    <property type="entry name" value="FORMATE HYDROGENLYASE SUBUNIT 4"/>
    <property type="match status" value="1"/>
</dbReference>
<dbReference type="GO" id="GO:0005886">
    <property type="term" value="C:plasma membrane"/>
    <property type="evidence" value="ECO:0007669"/>
    <property type="project" value="TreeGrafter"/>
</dbReference>
<feature type="transmembrane region" description="Helical" evidence="5">
    <location>
        <begin position="104"/>
        <end position="125"/>
    </location>
</feature>
<feature type="transmembrane region" description="Helical" evidence="5">
    <location>
        <begin position="73"/>
        <end position="98"/>
    </location>
</feature>
<keyword evidence="7" id="KW-1185">Reference proteome</keyword>
<comment type="subcellular location">
    <subcellularLocation>
        <location evidence="1">Membrane</location>
        <topology evidence="1">Multi-pass membrane protein</topology>
    </subcellularLocation>
</comment>
<dbReference type="InterPro" id="IPR001694">
    <property type="entry name" value="NADH_UbQ_OxRdtase_su1/FPO"/>
</dbReference>
<feature type="transmembrane region" description="Helical" evidence="5">
    <location>
        <begin position="191"/>
        <end position="212"/>
    </location>
</feature>
<gene>
    <name evidence="6" type="ORF">SAMN05660742_105116</name>
</gene>
<feature type="transmembrane region" description="Helical" evidence="5">
    <location>
        <begin position="300"/>
        <end position="320"/>
    </location>
</feature>
<keyword evidence="3 5" id="KW-1133">Transmembrane helix</keyword>
<evidence type="ECO:0000256" key="2">
    <source>
        <dbReference type="ARBA" id="ARBA00022692"/>
    </source>
</evidence>
<keyword evidence="2 5" id="KW-0812">Transmembrane</keyword>
<dbReference type="STRING" id="84035.SAMN05660742_105116"/>
<feature type="transmembrane region" description="Helical" evidence="5">
    <location>
        <begin position="146"/>
        <end position="171"/>
    </location>
</feature>
<name>A0A1H6XGE0_9FIRM</name>
<dbReference type="PROSITE" id="PS00668">
    <property type="entry name" value="COMPLEX1_ND1_2"/>
    <property type="match status" value="1"/>
</dbReference>
<reference evidence="6 7" key="1">
    <citation type="submission" date="2016-10" db="EMBL/GenBank/DDBJ databases">
        <authorList>
            <person name="de Groot N.N."/>
        </authorList>
    </citation>
    <scope>NUCLEOTIDE SEQUENCE [LARGE SCALE GENOMIC DNA]</scope>
    <source>
        <strain evidence="6 7">DSM 2179</strain>
    </source>
</reference>
<feature type="transmembrane region" description="Helical" evidence="5">
    <location>
        <begin position="267"/>
        <end position="288"/>
    </location>
</feature>
<accession>A0A1H6XGE0</accession>
<evidence type="ECO:0000313" key="7">
    <source>
        <dbReference type="Proteomes" id="UP000199662"/>
    </source>
</evidence>
<dbReference type="PANTHER" id="PTHR43359:SF1">
    <property type="entry name" value="FORMATE HYDROGENLYASE SUBUNIT 4-RELATED"/>
    <property type="match status" value="1"/>
</dbReference>
<feature type="transmembrane region" description="Helical" evidence="5">
    <location>
        <begin position="233"/>
        <end position="255"/>
    </location>
</feature>
<dbReference type="InterPro" id="IPR052561">
    <property type="entry name" value="ComplexI_Subunit1"/>
</dbReference>
<evidence type="ECO:0000256" key="1">
    <source>
        <dbReference type="ARBA" id="ARBA00004141"/>
    </source>
</evidence>